<name>A0ABY1VPW0_9ACTO</name>
<evidence type="ECO:0000313" key="1">
    <source>
        <dbReference type="EMBL" id="SPT54169.1"/>
    </source>
</evidence>
<dbReference type="Proteomes" id="UP000250006">
    <property type="component" value="Unassembled WGS sequence"/>
</dbReference>
<evidence type="ECO:0008006" key="3">
    <source>
        <dbReference type="Google" id="ProtNLM"/>
    </source>
</evidence>
<sequence>MGTACACLALRALPRQKRLERSNFQGRTVSLRGGIAAAVGATIAASRAGALIQPGAPASSPAAAAVIAVSAGGAAGLADDLDAGKHDGVAPAKGLRGHLGALAHGRVTTGVLKIAVIGAGAAVTGLLLARDAAHRSTQGQGTVQLLTDAAVRTVAVAGWANLINLLDLRPGRALKACALSAAPLALISGSPATATSRLLASGVLAVSAASAPSDLAERTMLGDTGANALGALLGTALAAHPCPALRTSAATTAVALVLASEKVSFSRVIDQTPWLAALDRLGRQPS</sequence>
<proteinExistence type="predicted"/>
<evidence type="ECO:0000313" key="2">
    <source>
        <dbReference type="Proteomes" id="UP000250006"/>
    </source>
</evidence>
<comment type="caution">
    <text evidence="1">The sequence shown here is derived from an EMBL/GenBank/DDBJ whole genome shotgun (WGS) entry which is preliminary data.</text>
</comment>
<accession>A0ABY1VPW0</accession>
<dbReference type="EMBL" id="UAPQ01000009">
    <property type="protein sequence ID" value="SPT54169.1"/>
    <property type="molecule type" value="Genomic_DNA"/>
</dbReference>
<protein>
    <recommendedName>
        <fullName evidence="3">Glycosyl transferase family 4</fullName>
    </recommendedName>
</protein>
<keyword evidence="2" id="KW-1185">Reference proteome</keyword>
<gene>
    <name evidence="1" type="ORF">NCTC11535_01873</name>
</gene>
<organism evidence="1 2">
    <name type="scientific">Actinomyces bovis</name>
    <dbReference type="NCBI Taxonomy" id="1658"/>
    <lineage>
        <taxon>Bacteria</taxon>
        <taxon>Bacillati</taxon>
        <taxon>Actinomycetota</taxon>
        <taxon>Actinomycetes</taxon>
        <taxon>Actinomycetales</taxon>
        <taxon>Actinomycetaceae</taxon>
        <taxon>Actinomyces</taxon>
    </lineage>
</organism>
<reference evidence="1 2" key="1">
    <citation type="submission" date="2018-06" db="EMBL/GenBank/DDBJ databases">
        <authorList>
            <consortium name="Pathogen Informatics"/>
            <person name="Doyle S."/>
        </authorList>
    </citation>
    <scope>NUCLEOTIDE SEQUENCE [LARGE SCALE GENOMIC DNA]</scope>
    <source>
        <strain evidence="1 2">NCTC11535</strain>
    </source>
</reference>